<accession>A0ABX9G056</accession>
<organism evidence="1 3">
    <name type="scientific">Achromobacter marplatensis</name>
    <dbReference type="NCBI Taxonomy" id="470868"/>
    <lineage>
        <taxon>Bacteria</taxon>
        <taxon>Pseudomonadati</taxon>
        <taxon>Pseudomonadota</taxon>
        <taxon>Betaproteobacteria</taxon>
        <taxon>Burkholderiales</taxon>
        <taxon>Alcaligenaceae</taxon>
        <taxon>Achromobacter</taxon>
    </lineage>
</organism>
<dbReference type="EMBL" id="QNRM01000013">
    <property type="protein sequence ID" value="RBP15731.1"/>
    <property type="molecule type" value="Genomic_DNA"/>
</dbReference>
<gene>
    <name evidence="2" type="ORF">DFP87_11399</name>
    <name evidence="1" type="ORF">DFP87_1231</name>
</gene>
<evidence type="ECO:0008006" key="4">
    <source>
        <dbReference type="Google" id="ProtNLM"/>
    </source>
</evidence>
<proteinExistence type="predicted"/>
<protein>
    <recommendedName>
        <fullName evidence="4">Transposase</fullName>
    </recommendedName>
</protein>
<evidence type="ECO:0000313" key="3">
    <source>
        <dbReference type="Proteomes" id="UP000252124"/>
    </source>
</evidence>
<reference evidence="1 3" key="1">
    <citation type="submission" date="2018-06" db="EMBL/GenBank/DDBJ databases">
        <title>Genomic Encyclopedia of Type Strains, Phase III (KMG-III): the genomes of soil and plant-associated and newly described type strains.</title>
        <authorList>
            <person name="Whitman W."/>
        </authorList>
    </citation>
    <scope>NUCLEOTIDE SEQUENCE [LARGE SCALE GENOMIC DNA]</scope>
    <source>
        <strain evidence="1 3">CECT 7342</strain>
    </source>
</reference>
<comment type="caution">
    <text evidence="1">The sequence shown here is derived from an EMBL/GenBank/DDBJ whole genome shotgun (WGS) entry which is preliminary data.</text>
</comment>
<dbReference type="Proteomes" id="UP000252124">
    <property type="component" value="Unassembled WGS sequence"/>
</dbReference>
<dbReference type="EMBL" id="QNRM01000023">
    <property type="protein sequence ID" value="RBP11240.1"/>
    <property type="molecule type" value="Genomic_DNA"/>
</dbReference>
<keyword evidence="3" id="KW-1185">Reference proteome</keyword>
<name>A0ABX9G056_9BURK</name>
<sequence length="29" mass="3590">DERLMRVHKRLTRLILRALRRATTDNKEQ</sequence>
<feature type="non-terminal residue" evidence="1">
    <location>
        <position position="1"/>
    </location>
</feature>
<evidence type="ECO:0000313" key="2">
    <source>
        <dbReference type="EMBL" id="RBP15731.1"/>
    </source>
</evidence>
<evidence type="ECO:0000313" key="1">
    <source>
        <dbReference type="EMBL" id="RBP11240.1"/>
    </source>
</evidence>